<comment type="subcellular location">
    <subcellularLocation>
        <location evidence="1">Cell membrane</location>
        <topology evidence="1">Multi-pass membrane protein</topology>
    </subcellularLocation>
</comment>
<dbReference type="PROSITE" id="PS50893">
    <property type="entry name" value="ABC_TRANSPORTER_2"/>
    <property type="match status" value="1"/>
</dbReference>
<evidence type="ECO:0000259" key="8">
    <source>
        <dbReference type="PROSITE" id="PS50893"/>
    </source>
</evidence>
<evidence type="ECO:0000256" key="6">
    <source>
        <dbReference type="ARBA" id="ARBA00023136"/>
    </source>
</evidence>
<sequence>MIEKKSNRPQNIKSTGMRLLRMSMKYKFRLFAACVCMAISSAATVRGTYYLKPMVDDYFVPLIGQSGIDTGLLTTIGAFLRGEESPLWGAVKLMLLMAIAYTISMIAALIEEQLMVSIGNKMLLDLRKELYSRILRQPLSAVESKPAGALMSSFTNDMDGLGNMLRRSLPYMVNGTVTCVAIFITMLRVHVWLALVTLFTVLMIIPILNWLAKKSMKHTAKSQVSLMELNSIAGEYLQSQEFIRISGMENQVYEKYADSNKKLFENTFSAGVFSNGIFSVTNGINQLGYAIVLMAGATMALMGAAQIGTVALIAQYYSQFYKPLTDMTKQISNILSALAGAERIFNVMDVPLEEDDGKRILDLASAKGQIVMENITFGYNHDKEVLKGVNLDIHSGEKVAVLGTTGAGKTTLISLLNRLYEIWDGTLKFDGIPMKDINKKSLRRAIVTVSQDTHLFTGTVADNLRFGKSDATDDELWEAARLVGADFFISHLPKGMETMVCEGSDNLSQGERQLLSITRAAVANAPVLILDEATSSIDTYTEKKINEALDMLMKGRTVLVIAHRLTTVQNADKIVVMDKGRIVEMGSSAELIQKKGYYYRLINA</sequence>
<feature type="transmembrane region" description="Helical" evidence="7">
    <location>
        <begin position="287"/>
        <end position="317"/>
    </location>
</feature>
<dbReference type="SUPFAM" id="SSF90123">
    <property type="entry name" value="ABC transporter transmembrane region"/>
    <property type="match status" value="1"/>
</dbReference>
<dbReference type="PANTHER" id="PTHR43394">
    <property type="entry name" value="ATP-DEPENDENT PERMEASE MDL1, MITOCHONDRIAL"/>
    <property type="match status" value="1"/>
</dbReference>
<dbReference type="Gene3D" id="3.40.50.300">
    <property type="entry name" value="P-loop containing nucleotide triphosphate hydrolases"/>
    <property type="match status" value="1"/>
</dbReference>
<dbReference type="GO" id="GO:0016887">
    <property type="term" value="F:ATP hydrolysis activity"/>
    <property type="evidence" value="ECO:0007669"/>
    <property type="project" value="InterPro"/>
</dbReference>
<evidence type="ECO:0000256" key="3">
    <source>
        <dbReference type="ARBA" id="ARBA00022741"/>
    </source>
</evidence>
<dbReference type="GO" id="GO:0015421">
    <property type="term" value="F:ABC-type oligopeptide transporter activity"/>
    <property type="evidence" value="ECO:0007669"/>
    <property type="project" value="TreeGrafter"/>
</dbReference>
<dbReference type="Gene3D" id="1.20.1560.10">
    <property type="entry name" value="ABC transporter type 1, transmembrane domain"/>
    <property type="match status" value="1"/>
</dbReference>
<evidence type="ECO:0000259" key="9">
    <source>
        <dbReference type="PROSITE" id="PS50929"/>
    </source>
</evidence>
<dbReference type="GO" id="GO:0005524">
    <property type="term" value="F:ATP binding"/>
    <property type="evidence" value="ECO:0007669"/>
    <property type="project" value="UniProtKB-KW"/>
</dbReference>
<comment type="caution">
    <text evidence="10">The sequence shown here is derived from an EMBL/GenBank/DDBJ whole genome shotgun (WGS) entry which is preliminary data.</text>
</comment>
<evidence type="ECO:0000256" key="2">
    <source>
        <dbReference type="ARBA" id="ARBA00022692"/>
    </source>
</evidence>
<evidence type="ECO:0000256" key="1">
    <source>
        <dbReference type="ARBA" id="ARBA00004651"/>
    </source>
</evidence>
<dbReference type="SMART" id="SM00382">
    <property type="entry name" value="AAA"/>
    <property type="match status" value="1"/>
</dbReference>
<gene>
    <name evidence="10" type="ORF">E7272_04040</name>
</gene>
<dbReference type="InterPro" id="IPR003439">
    <property type="entry name" value="ABC_transporter-like_ATP-bd"/>
</dbReference>
<proteinExistence type="predicted"/>
<keyword evidence="6 7" id="KW-0472">Membrane</keyword>
<reference evidence="10" key="1">
    <citation type="submission" date="2019-04" db="EMBL/GenBank/DDBJ databases">
        <title>Evolution of Biomass-Degrading Anaerobic Consortia Revealed by Metagenomics.</title>
        <authorList>
            <person name="Peng X."/>
        </authorList>
    </citation>
    <scope>NUCLEOTIDE SEQUENCE</scope>
    <source>
        <strain evidence="10">SIG311</strain>
    </source>
</reference>
<dbReference type="CDD" id="cd18547">
    <property type="entry name" value="ABC_6TM_Tm288_like"/>
    <property type="match status" value="1"/>
</dbReference>
<dbReference type="PROSITE" id="PS50929">
    <property type="entry name" value="ABC_TM1F"/>
    <property type="match status" value="1"/>
</dbReference>
<feature type="transmembrane region" description="Helical" evidence="7">
    <location>
        <begin position="168"/>
        <end position="186"/>
    </location>
</feature>
<dbReference type="InterPro" id="IPR027417">
    <property type="entry name" value="P-loop_NTPase"/>
</dbReference>
<evidence type="ECO:0000313" key="10">
    <source>
        <dbReference type="EMBL" id="MBE5918995.1"/>
    </source>
</evidence>
<dbReference type="CDD" id="cd03254">
    <property type="entry name" value="ABCC_Glucan_exporter_like"/>
    <property type="match status" value="1"/>
</dbReference>
<evidence type="ECO:0000313" key="11">
    <source>
        <dbReference type="Proteomes" id="UP000766246"/>
    </source>
</evidence>
<dbReference type="SUPFAM" id="SSF52540">
    <property type="entry name" value="P-loop containing nucleoside triphosphate hydrolases"/>
    <property type="match status" value="1"/>
</dbReference>
<dbReference type="FunFam" id="3.40.50.300:FF:000218">
    <property type="entry name" value="Multidrug ABC transporter ATP-binding protein"/>
    <property type="match status" value="1"/>
</dbReference>
<dbReference type="PANTHER" id="PTHR43394:SF1">
    <property type="entry name" value="ATP-BINDING CASSETTE SUB-FAMILY B MEMBER 10, MITOCHONDRIAL"/>
    <property type="match status" value="1"/>
</dbReference>
<evidence type="ECO:0000256" key="4">
    <source>
        <dbReference type="ARBA" id="ARBA00022840"/>
    </source>
</evidence>
<keyword evidence="5 7" id="KW-1133">Transmembrane helix</keyword>
<dbReference type="EMBL" id="SVER01000008">
    <property type="protein sequence ID" value="MBE5918995.1"/>
    <property type="molecule type" value="Genomic_DNA"/>
</dbReference>
<dbReference type="Proteomes" id="UP000766246">
    <property type="component" value="Unassembled WGS sequence"/>
</dbReference>
<dbReference type="GO" id="GO:0005886">
    <property type="term" value="C:plasma membrane"/>
    <property type="evidence" value="ECO:0007669"/>
    <property type="project" value="UniProtKB-SubCell"/>
</dbReference>
<protein>
    <submittedName>
        <fullName evidence="10">ABC transporter ATP-binding protein</fullName>
    </submittedName>
</protein>
<keyword evidence="4 10" id="KW-0067">ATP-binding</keyword>
<organism evidence="10 11">
    <name type="scientific">Pseudobutyrivibrio ruminis</name>
    <dbReference type="NCBI Taxonomy" id="46206"/>
    <lineage>
        <taxon>Bacteria</taxon>
        <taxon>Bacillati</taxon>
        <taxon>Bacillota</taxon>
        <taxon>Clostridia</taxon>
        <taxon>Lachnospirales</taxon>
        <taxon>Lachnospiraceae</taxon>
        <taxon>Pseudobutyrivibrio</taxon>
    </lineage>
</organism>
<accession>A0A927U6L0</accession>
<dbReference type="AlphaFoldDB" id="A0A927U6L0"/>
<feature type="transmembrane region" description="Helical" evidence="7">
    <location>
        <begin position="192"/>
        <end position="212"/>
    </location>
</feature>
<evidence type="ECO:0000256" key="7">
    <source>
        <dbReference type="SAM" id="Phobius"/>
    </source>
</evidence>
<dbReference type="Pfam" id="PF00005">
    <property type="entry name" value="ABC_tran"/>
    <property type="match status" value="1"/>
</dbReference>
<keyword evidence="2 7" id="KW-0812">Transmembrane</keyword>
<keyword evidence="3" id="KW-0547">Nucleotide-binding</keyword>
<dbReference type="InterPro" id="IPR036640">
    <property type="entry name" value="ABC1_TM_sf"/>
</dbReference>
<feature type="domain" description="ABC transporter" evidence="8">
    <location>
        <begin position="370"/>
        <end position="604"/>
    </location>
</feature>
<dbReference type="InterPro" id="IPR039421">
    <property type="entry name" value="Type_1_exporter"/>
</dbReference>
<evidence type="ECO:0000256" key="5">
    <source>
        <dbReference type="ARBA" id="ARBA00022989"/>
    </source>
</evidence>
<dbReference type="Pfam" id="PF00664">
    <property type="entry name" value="ABC_membrane"/>
    <property type="match status" value="1"/>
</dbReference>
<dbReference type="InterPro" id="IPR011527">
    <property type="entry name" value="ABC1_TM_dom"/>
</dbReference>
<feature type="domain" description="ABC transmembrane type-1" evidence="9">
    <location>
        <begin position="31"/>
        <end position="336"/>
    </location>
</feature>
<feature type="transmembrane region" description="Helical" evidence="7">
    <location>
        <begin position="87"/>
        <end position="110"/>
    </location>
</feature>
<name>A0A927U6L0_9FIRM</name>
<dbReference type="InterPro" id="IPR003593">
    <property type="entry name" value="AAA+_ATPase"/>
</dbReference>